<evidence type="ECO:0000259" key="8">
    <source>
        <dbReference type="PROSITE" id="PS51686"/>
    </source>
</evidence>
<accession>A0A1G1KV81</accession>
<protein>
    <recommendedName>
        <fullName evidence="8">SAM-dependent MTase RsmB/NOP-type domain-containing protein</fullName>
    </recommendedName>
</protein>
<keyword evidence="6 7" id="KW-0694">RNA-binding</keyword>
<dbReference type="PANTHER" id="PTHR22807">
    <property type="entry name" value="NOP2 YEAST -RELATED NOL1/NOP2/FMU SUN DOMAIN-CONTAINING"/>
    <property type="match status" value="1"/>
</dbReference>
<dbReference type="InterPro" id="IPR001678">
    <property type="entry name" value="MeTrfase_RsmB-F_NOP2_dom"/>
</dbReference>
<feature type="domain" description="SAM-dependent MTase RsmB/NOP-type" evidence="8">
    <location>
        <begin position="28"/>
        <end position="316"/>
    </location>
</feature>
<evidence type="ECO:0000256" key="4">
    <source>
        <dbReference type="ARBA" id="ARBA00022679"/>
    </source>
</evidence>
<dbReference type="InterPro" id="IPR031341">
    <property type="entry name" value="Methyltr_RsmF_N"/>
</dbReference>
<dbReference type="SUPFAM" id="SSF53335">
    <property type="entry name" value="S-adenosyl-L-methionine-dependent methyltransferases"/>
    <property type="match status" value="1"/>
</dbReference>
<evidence type="ECO:0000256" key="2">
    <source>
        <dbReference type="ARBA" id="ARBA00022490"/>
    </source>
</evidence>
<evidence type="ECO:0000313" key="10">
    <source>
        <dbReference type="Proteomes" id="UP000178187"/>
    </source>
</evidence>
<organism evidence="9 10">
    <name type="scientific">Candidatus Danuiimicrobium aquiferis</name>
    <dbReference type="NCBI Taxonomy" id="1801832"/>
    <lineage>
        <taxon>Bacteria</taxon>
        <taxon>Pseudomonadati</taxon>
        <taxon>Candidatus Omnitrophota</taxon>
        <taxon>Candidatus Danuiimicrobium</taxon>
    </lineage>
</organism>
<dbReference type="NCBIfam" id="TIGR00446">
    <property type="entry name" value="nop2p"/>
    <property type="match status" value="1"/>
</dbReference>
<evidence type="ECO:0000256" key="1">
    <source>
        <dbReference type="ARBA" id="ARBA00007494"/>
    </source>
</evidence>
<evidence type="ECO:0000256" key="5">
    <source>
        <dbReference type="ARBA" id="ARBA00022691"/>
    </source>
</evidence>
<feature type="active site" description="Nucleophile" evidence="7">
    <location>
        <position position="243"/>
    </location>
</feature>
<dbReference type="AlphaFoldDB" id="A0A1G1KV81"/>
<dbReference type="CDD" id="cd02440">
    <property type="entry name" value="AdoMet_MTases"/>
    <property type="match status" value="1"/>
</dbReference>
<dbReference type="GO" id="GO:0006396">
    <property type="term" value="P:RNA processing"/>
    <property type="evidence" value="ECO:0007669"/>
    <property type="project" value="InterPro"/>
</dbReference>
<keyword evidence="5 7" id="KW-0949">S-adenosyl-L-methionine</keyword>
<dbReference type="PROSITE" id="PS51686">
    <property type="entry name" value="SAM_MT_RSMB_NOP"/>
    <property type="match status" value="1"/>
</dbReference>
<feature type="binding site" evidence="7">
    <location>
        <position position="144"/>
    </location>
    <ligand>
        <name>S-adenosyl-L-methionine</name>
        <dbReference type="ChEBI" id="CHEBI:59789"/>
    </ligand>
</feature>
<sequence>MRDEIKRLPAEFLERLRQLVPSHKFDSIVNTFAVTKPTTFRVNTLKATAETVEKELRGLGFRCDRAPWLSGAFILREGRLRELQETEIYKTGKIYVQNLSSMIPVLVLDPQPGETILDLTAAPGSKTTQIACLMKNDGRLVANDNNKIRFFRLKANIELQGCKNVELMLKYGEAFGRIFPETFDRVLLDAPCSAEGRFDANDPRSIGYWKIQKVKEMAHKQKKLIFSGIQALKPGGILVYSTCTFAPEENEEVLDFALKKNEGQIELESIKLPLTNQMPGIRSWQDKKFHPSISKSVRILPANQMEGFFVARLRKS</sequence>
<reference evidence="9 10" key="1">
    <citation type="journal article" date="2016" name="Nat. Commun.">
        <title>Thousands of microbial genomes shed light on interconnected biogeochemical processes in an aquifer system.</title>
        <authorList>
            <person name="Anantharaman K."/>
            <person name="Brown C.T."/>
            <person name="Hug L.A."/>
            <person name="Sharon I."/>
            <person name="Castelle C.J."/>
            <person name="Probst A.J."/>
            <person name="Thomas B.C."/>
            <person name="Singh A."/>
            <person name="Wilkins M.J."/>
            <person name="Karaoz U."/>
            <person name="Brodie E.L."/>
            <person name="Williams K.H."/>
            <person name="Hubbard S.S."/>
            <person name="Banfield J.F."/>
        </authorList>
    </citation>
    <scope>NUCLEOTIDE SEQUENCE [LARGE SCALE GENOMIC DNA]</scope>
</reference>
<evidence type="ECO:0000256" key="3">
    <source>
        <dbReference type="ARBA" id="ARBA00022603"/>
    </source>
</evidence>
<dbReference type="InterPro" id="IPR011023">
    <property type="entry name" value="Nop2p"/>
</dbReference>
<dbReference type="Pfam" id="PF17125">
    <property type="entry name" value="Methyltr_RsmF_N"/>
    <property type="match status" value="1"/>
</dbReference>
<dbReference type="InterPro" id="IPR049560">
    <property type="entry name" value="MeTrfase_RsmB-F_NOP2_cat"/>
</dbReference>
<dbReference type="PANTHER" id="PTHR22807:SF61">
    <property type="entry name" value="NOL1_NOP2_SUN FAMILY PROTEIN _ ANTITERMINATION NUSB DOMAIN-CONTAINING PROTEIN"/>
    <property type="match status" value="1"/>
</dbReference>
<keyword evidence="4 7" id="KW-0808">Transferase</keyword>
<dbReference type="PROSITE" id="PS01153">
    <property type="entry name" value="NOL1_NOP2_SUN"/>
    <property type="match status" value="1"/>
</dbReference>
<proteinExistence type="inferred from homology"/>
<keyword evidence="3 7" id="KW-0489">Methyltransferase</keyword>
<dbReference type="InterPro" id="IPR023267">
    <property type="entry name" value="RCMT"/>
</dbReference>
<evidence type="ECO:0000256" key="6">
    <source>
        <dbReference type="ARBA" id="ARBA00022884"/>
    </source>
</evidence>
<dbReference type="EMBL" id="MHFR01000048">
    <property type="protein sequence ID" value="OGW96801.1"/>
    <property type="molecule type" value="Genomic_DNA"/>
</dbReference>
<feature type="binding site" evidence="7">
    <location>
        <position position="189"/>
    </location>
    <ligand>
        <name>S-adenosyl-L-methionine</name>
        <dbReference type="ChEBI" id="CHEBI:59789"/>
    </ligand>
</feature>
<dbReference type="GO" id="GO:0001510">
    <property type="term" value="P:RNA methylation"/>
    <property type="evidence" value="ECO:0007669"/>
    <property type="project" value="InterPro"/>
</dbReference>
<comment type="caution">
    <text evidence="9">The sequence shown here is derived from an EMBL/GenBank/DDBJ whole genome shotgun (WGS) entry which is preliminary data.</text>
</comment>
<dbReference type="Gene3D" id="3.40.50.150">
    <property type="entry name" value="Vaccinia Virus protein VP39"/>
    <property type="match status" value="1"/>
</dbReference>
<dbReference type="Pfam" id="PF01189">
    <property type="entry name" value="Methyltr_RsmB-F"/>
    <property type="match status" value="1"/>
</dbReference>
<comment type="similarity">
    <text evidence="1 7">Belongs to the class I-like SAM-binding methyltransferase superfamily. RsmB/NOP family.</text>
</comment>
<dbReference type="GO" id="GO:0008173">
    <property type="term" value="F:RNA methyltransferase activity"/>
    <property type="evidence" value="ECO:0007669"/>
    <property type="project" value="InterPro"/>
</dbReference>
<evidence type="ECO:0000256" key="7">
    <source>
        <dbReference type="PROSITE-ProRule" id="PRU01023"/>
    </source>
</evidence>
<evidence type="ECO:0000313" key="9">
    <source>
        <dbReference type="EMBL" id="OGW96801.1"/>
    </source>
</evidence>
<dbReference type="GO" id="GO:0003723">
    <property type="term" value="F:RNA binding"/>
    <property type="evidence" value="ECO:0007669"/>
    <property type="project" value="UniProtKB-UniRule"/>
</dbReference>
<keyword evidence="2" id="KW-0963">Cytoplasm</keyword>
<dbReference type="Proteomes" id="UP000178187">
    <property type="component" value="Unassembled WGS sequence"/>
</dbReference>
<dbReference type="InterPro" id="IPR029063">
    <property type="entry name" value="SAM-dependent_MTases_sf"/>
</dbReference>
<dbReference type="InterPro" id="IPR018314">
    <property type="entry name" value="RsmB/NOL1/NOP2-like_CS"/>
</dbReference>
<name>A0A1G1KV81_9BACT</name>
<dbReference type="GO" id="GO:0008757">
    <property type="term" value="F:S-adenosylmethionine-dependent methyltransferase activity"/>
    <property type="evidence" value="ECO:0007669"/>
    <property type="project" value="InterPro"/>
</dbReference>
<comment type="caution">
    <text evidence="7">Lacks conserved residue(s) required for the propagation of feature annotation.</text>
</comment>
<dbReference type="Gene3D" id="3.30.70.1170">
    <property type="entry name" value="Sun protein, domain 3"/>
    <property type="match status" value="1"/>
</dbReference>
<dbReference type="PRINTS" id="PR02008">
    <property type="entry name" value="RCMTFAMILY"/>
</dbReference>
<gene>
    <name evidence="9" type="ORF">A3G33_01560</name>
</gene>